<name>Q1ZMF5_PHOAS</name>
<protein>
    <submittedName>
        <fullName evidence="1">Uncharacterized protein</fullName>
    </submittedName>
</protein>
<dbReference type="OrthoDB" id="7065103at2"/>
<organism evidence="1 2">
    <name type="scientific">Photobacterium angustum (strain S14 / CCUG 15956)</name>
    <name type="common">Vibrio sp. (strain S14 / CCUG 15956)</name>
    <dbReference type="NCBI Taxonomy" id="314292"/>
    <lineage>
        <taxon>Bacteria</taxon>
        <taxon>Pseudomonadati</taxon>
        <taxon>Pseudomonadota</taxon>
        <taxon>Gammaproteobacteria</taxon>
        <taxon>Vibrionales</taxon>
        <taxon>Vibrionaceae</taxon>
        <taxon>Photobacterium</taxon>
    </lineage>
</organism>
<reference evidence="1 2" key="1">
    <citation type="journal article" date="2009" name="Proc. Natl. Acad. Sci. U.S.A.">
        <title>The genomic basis of trophic strategy in marine bacteria.</title>
        <authorList>
            <person name="Lauro F.M."/>
            <person name="McDougald D."/>
            <person name="Thomas T."/>
            <person name="Williams T.J."/>
            <person name="Egan S."/>
            <person name="Rice S."/>
            <person name="DeMaere M.Z."/>
            <person name="Ting L."/>
            <person name="Ertan H."/>
            <person name="Johnson J."/>
            <person name="Ferriera S."/>
            <person name="Lapidus A."/>
            <person name="Anderson I."/>
            <person name="Kyrpides N."/>
            <person name="Munk A.C."/>
            <person name="Detter C."/>
            <person name="Han C.S."/>
            <person name="Brown M.V."/>
            <person name="Robb F.T."/>
            <person name="Kjelleberg S."/>
            <person name="Cavicchioli R."/>
        </authorList>
    </citation>
    <scope>NUCLEOTIDE SEQUENCE [LARGE SCALE GENOMIC DNA]</scope>
    <source>
        <strain evidence="1 2">S14</strain>
    </source>
</reference>
<dbReference type="AlphaFoldDB" id="Q1ZMF5"/>
<dbReference type="EMBL" id="AAOJ01000008">
    <property type="protein sequence ID" value="EAS63285.1"/>
    <property type="molecule type" value="Genomic_DNA"/>
</dbReference>
<gene>
    <name evidence="1" type="ORF">VAS14_15927</name>
</gene>
<accession>Q1ZMF5</accession>
<evidence type="ECO:0000313" key="2">
    <source>
        <dbReference type="Proteomes" id="UP000001603"/>
    </source>
</evidence>
<evidence type="ECO:0000313" key="1">
    <source>
        <dbReference type="EMBL" id="EAS63285.1"/>
    </source>
</evidence>
<comment type="caution">
    <text evidence="1">The sequence shown here is derived from an EMBL/GenBank/DDBJ whole genome shotgun (WGS) entry which is preliminary data.</text>
</comment>
<dbReference type="eggNOG" id="ENOG502ZDBW">
    <property type="taxonomic scope" value="Bacteria"/>
</dbReference>
<sequence length="93" mass="10432">MASIIAKKQVNVIKPQSTTTDIIKNHLENAKYISIARKDAHLIDTAMISDKIVASNDDIARGVFCELSECYGGIRTIKWFNAITDREFVSNFL</sequence>
<proteinExistence type="predicted"/>
<dbReference type="HOGENOM" id="CLU_2397079_0_0_6"/>
<dbReference type="Proteomes" id="UP000001603">
    <property type="component" value="Unassembled WGS sequence"/>
</dbReference>